<reference evidence="1" key="1">
    <citation type="journal article" date="2022" name="Int. J. Mol. Sci.">
        <title>Draft Genome of Tanacetum Coccineum: Genomic Comparison of Closely Related Tanacetum-Family Plants.</title>
        <authorList>
            <person name="Yamashiro T."/>
            <person name="Shiraishi A."/>
            <person name="Nakayama K."/>
            <person name="Satake H."/>
        </authorList>
    </citation>
    <scope>NUCLEOTIDE SEQUENCE</scope>
</reference>
<evidence type="ECO:0000313" key="2">
    <source>
        <dbReference type="Proteomes" id="UP001151760"/>
    </source>
</evidence>
<sequence>MRILLLSEDLPYVNAPADRPLGAYDLGVATPRALVYAGSMTSGNARSLYMISGDAKSWVLSVFAYIHCHIAQLSTV</sequence>
<keyword evidence="2" id="KW-1185">Reference proteome</keyword>
<dbReference type="EMBL" id="BQNB010010371">
    <property type="protein sequence ID" value="GJS76385.1"/>
    <property type="molecule type" value="Genomic_DNA"/>
</dbReference>
<dbReference type="Proteomes" id="UP001151760">
    <property type="component" value="Unassembled WGS sequence"/>
</dbReference>
<comment type="caution">
    <text evidence="1">The sequence shown here is derived from an EMBL/GenBank/DDBJ whole genome shotgun (WGS) entry which is preliminary data.</text>
</comment>
<reference evidence="1" key="2">
    <citation type="submission" date="2022-01" db="EMBL/GenBank/DDBJ databases">
        <authorList>
            <person name="Yamashiro T."/>
            <person name="Shiraishi A."/>
            <person name="Satake H."/>
            <person name="Nakayama K."/>
        </authorList>
    </citation>
    <scope>NUCLEOTIDE SEQUENCE</scope>
</reference>
<name>A0ABQ4YFY7_9ASTR</name>
<accession>A0ABQ4YFY7</accession>
<protein>
    <submittedName>
        <fullName evidence="1">Uncharacterized protein</fullName>
    </submittedName>
</protein>
<organism evidence="1 2">
    <name type="scientific">Tanacetum coccineum</name>
    <dbReference type="NCBI Taxonomy" id="301880"/>
    <lineage>
        <taxon>Eukaryota</taxon>
        <taxon>Viridiplantae</taxon>
        <taxon>Streptophyta</taxon>
        <taxon>Embryophyta</taxon>
        <taxon>Tracheophyta</taxon>
        <taxon>Spermatophyta</taxon>
        <taxon>Magnoliopsida</taxon>
        <taxon>eudicotyledons</taxon>
        <taxon>Gunneridae</taxon>
        <taxon>Pentapetalae</taxon>
        <taxon>asterids</taxon>
        <taxon>campanulids</taxon>
        <taxon>Asterales</taxon>
        <taxon>Asteraceae</taxon>
        <taxon>Asteroideae</taxon>
        <taxon>Anthemideae</taxon>
        <taxon>Anthemidinae</taxon>
        <taxon>Tanacetum</taxon>
    </lineage>
</organism>
<evidence type="ECO:0000313" key="1">
    <source>
        <dbReference type="EMBL" id="GJS76385.1"/>
    </source>
</evidence>
<gene>
    <name evidence="1" type="ORF">Tco_0726266</name>
</gene>
<proteinExistence type="predicted"/>